<dbReference type="OrthoDB" id="419768at2759"/>
<feature type="region of interest" description="Disordered" evidence="1">
    <location>
        <begin position="239"/>
        <end position="289"/>
    </location>
</feature>
<comment type="caution">
    <text evidence="2">The sequence shown here is derived from an EMBL/GenBank/DDBJ whole genome shotgun (WGS) entry which is preliminary data.</text>
</comment>
<dbReference type="AlphaFoldDB" id="A0A8T1V3G3"/>
<protein>
    <submittedName>
        <fullName evidence="2">Uncharacterized protein</fullName>
    </submittedName>
</protein>
<organism evidence="2 3">
    <name type="scientific">Phytophthora cactorum</name>
    <dbReference type="NCBI Taxonomy" id="29920"/>
    <lineage>
        <taxon>Eukaryota</taxon>
        <taxon>Sar</taxon>
        <taxon>Stramenopiles</taxon>
        <taxon>Oomycota</taxon>
        <taxon>Peronosporomycetes</taxon>
        <taxon>Peronosporales</taxon>
        <taxon>Peronosporaceae</taxon>
        <taxon>Phytophthora</taxon>
    </lineage>
</organism>
<dbReference type="Proteomes" id="UP000688947">
    <property type="component" value="Unassembled WGS sequence"/>
</dbReference>
<dbReference type="VEuPathDB" id="FungiDB:PC110_g4894"/>
<evidence type="ECO:0000313" key="3">
    <source>
        <dbReference type="Proteomes" id="UP000688947"/>
    </source>
</evidence>
<feature type="region of interest" description="Disordered" evidence="1">
    <location>
        <begin position="1"/>
        <end position="44"/>
    </location>
</feature>
<reference evidence="2" key="1">
    <citation type="submission" date="2021-01" db="EMBL/GenBank/DDBJ databases">
        <title>Phytophthora aleatoria, a newly-described species from Pinus radiata is distinct from Phytophthora cactorum isolates based on comparative genomics.</title>
        <authorList>
            <person name="Mcdougal R."/>
            <person name="Panda P."/>
            <person name="Williams N."/>
            <person name="Studholme D.J."/>
        </authorList>
    </citation>
    <scope>NUCLEOTIDE SEQUENCE</scope>
    <source>
        <strain evidence="2">NZFS 3830</strain>
    </source>
</reference>
<evidence type="ECO:0000313" key="2">
    <source>
        <dbReference type="EMBL" id="KAG6974172.1"/>
    </source>
</evidence>
<evidence type="ECO:0000256" key="1">
    <source>
        <dbReference type="SAM" id="MobiDB-lite"/>
    </source>
</evidence>
<feature type="compositionally biased region" description="Basic and acidic residues" evidence="1">
    <location>
        <begin position="1"/>
        <end position="12"/>
    </location>
</feature>
<name>A0A8T1V3G3_9STRA</name>
<sequence length="387" mass="43405">MDDHSDIEMPREEEADEIESVTYSETAMESPLSITIPPTDDGALSASYSEAYEDDDQLRNEEHLLHVLKQESVQYADQIDCLSVNIQACLDGDPSAIRFSFSPPGSPRSKSRKIREESTGRARLEILRNKLRFAEDKEKEIETTMVRMTKRVLQSDLNPGEGKDSIREKFSPVGSSRISEVPFDKEIFALTHKLQLVIVEKEEIHMQMSQLMAQLRGQTTAELTLDDDDGVEDDKKPYFGFSTATTERKKHPSAPLSMSSGASRRSQTPAAQSKRIKNGGGLQHTSLRRRSVETPECFDKYSPYHPAFKSTDLLDGCNNELGGMKNGCITARNADVNRKTDLSIFKSPSLTRRPPSSGFPERYIGLDNQTCERLKRIFGRMDGTPSS</sequence>
<gene>
    <name evidence="2" type="ORF">JG687_00000507</name>
</gene>
<feature type="compositionally biased region" description="Polar residues" evidence="1">
    <location>
        <begin position="256"/>
        <end position="271"/>
    </location>
</feature>
<accession>A0A8T1V3G3</accession>
<proteinExistence type="predicted"/>
<dbReference type="EMBL" id="JAENGZ010000010">
    <property type="protein sequence ID" value="KAG6974172.1"/>
    <property type="molecule type" value="Genomic_DNA"/>
</dbReference>